<organism evidence="5 6">
    <name type="scientific">Neptunomonas qingdaonensis</name>
    <dbReference type="NCBI Taxonomy" id="1045558"/>
    <lineage>
        <taxon>Bacteria</taxon>
        <taxon>Pseudomonadati</taxon>
        <taxon>Pseudomonadota</taxon>
        <taxon>Gammaproteobacteria</taxon>
        <taxon>Oceanospirillales</taxon>
        <taxon>Oceanospirillaceae</taxon>
        <taxon>Neptunomonas</taxon>
    </lineage>
</organism>
<proteinExistence type="predicted"/>
<reference evidence="6" key="1">
    <citation type="submission" date="2016-10" db="EMBL/GenBank/DDBJ databases">
        <authorList>
            <person name="Varghese N."/>
            <person name="Submissions S."/>
        </authorList>
    </citation>
    <scope>NUCLEOTIDE SEQUENCE [LARGE SCALE GENOMIC DNA]</scope>
    <source>
        <strain evidence="6">CGMCC 1.10971</strain>
    </source>
</reference>
<evidence type="ECO:0000313" key="6">
    <source>
        <dbReference type="Proteomes" id="UP000198623"/>
    </source>
</evidence>
<feature type="domain" description="Anthranilate synthase component I N-terminal" evidence="4">
    <location>
        <begin position="24"/>
        <end position="168"/>
    </location>
</feature>
<dbReference type="InterPro" id="IPR015890">
    <property type="entry name" value="Chorismate_C"/>
</dbReference>
<feature type="domain" description="Chorismate-utilising enzyme C-terminal" evidence="3">
    <location>
        <begin position="210"/>
        <end position="464"/>
    </location>
</feature>
<dbReference type="RefSeq" id="WP_232349122.1">
    <property type="nucleotide sequence ID" value="NZ_FOOU01000014.1"/>
</dbReference>
<evidence type="ECO:0000256" key="1">
    <source>
        <dbReference type="ARBA" id="ARBA00013139"/>
    </source>
</evidence>
<dbReference type="Gene3D" id="3.60.120.10">
    <property type="entry name" value="Anthranilate synthase"/>
    <property type="match status" value="1"/>
</dbReference>
<dbReference type="SUPFAM" id="SSF56322">
    <property type="entry name" value="ADC synthase"/>
    <property type="match status" value="1"/>
</dbReference>
<dbReference type="PANTHER" id="PTHR11236">
    <property type="entry name" value="AMINOBENZOATE/ANTHRANILATE SYNTHASE"/>
    <property type="match status" value="1"/>
</dbReference>
<dbReference type="InterPro" id="IPR005801">
    <property type="entry name" value="ADC_synthase"/>
</dbReference>
<dbReference type="InterPro" id="IPR006805">
    <property type="entry name" value="Anth_synth_I_N"/>
</dbReference>
<dbReference type="GO" id="GO:0046820">
    <property type="term" value="F:4-amino-4-deoxychorismate synthase activity"/>
    <property type="evidence" value="ECO:0007669"/>
    <property type="project" value="UniProtKB-EC"/>
</dbReference>
<dbReference type="NCBIfam" id="TIGR00553">
    <property type="entry name" value="pabB"/>
    <property type="match status" value="1"/>
</dbReference>
<evidence type="ECO:0000259" key="4">
    <source>
        <dbReference type="Pfam" id="PF04715"/>
    </source>
</evidence>
<dbReference type="InterPro" id="IPR019999">
    <property type="entry name" value="Anth_synth_I-like"/>
</dbReference>
<dbReference type="PANTHER" id="PTHR11236:SF50">
    <property type="entry name" value="AMINODEOXYCHORISMATE SYNTHASE COMPONENT 1"/>
    <property type="match status" value="1"/>
</dbReference>
<dbReference type="EC" id="2.6.1.85" evidence="1"/>
<dbReference type="GO" id="GO:0000162">
    <property type="term" value="P:L-tryptophan biosynthetic process"/>
    <property type="evidence" value="ECO:0007669"/>
    <property type="project" value="TreeGrafter"/>
</dbReference>
<name>A0A1I2V216_9GAMM</name>
<evidence type="ECO:0000313" key="5">
    <source>
        <dbReference type="EMBL" id="SFG81256.1"/>
    </source>
</evidence>
<evidence type="ECO:0000259" key="3">
    <source>
        <dbReference type="Pfam" id="PF00425"/>
    </source>
</evidence>
<dbReference type="Pfam" id="PF00425">
    <property type="entry name" value="Chorismate_bind"/>
    <property type="match status" value="1"/>
</dbReference>
<keyword evidence="2" id="KW-0808">Transferase</keyword>
<gene>
    <name evidence="5" type="ORF">SAMN05216175_11477</name>
</gene>
<dbReference type="Proteomes" id="UP000198623">
    <property type="component" value="Unassembled WGS sequence"/>
</dbReference>
<dbReference type="AlphaFoldDB" id="A0A1I2V216"/>
<dbReference type="PRINTS" id="PR00095">
    <property type="entry name" value="ANTSNTHASEI"/>
</dbReference>
<dbReference type="EMBL" id="FOOU01000014">
    <property type="protein sequence ID" value="SFG81256.1"/>
    <property type="molecule type" value="Genomic_DNA"/>
</dbReference>
<dbReference type="InterPro" id="IPR005802">
    <property type="entry name" value="ADC_synth_comp_1"/>
</dbReference>
<dbReference type="Pfam" id="PF04715">
    <property type="entry name" value="Anth_synt_I_N"/>
    <property type="match status" value="1"/>
</dbReference>
<dbReference type="GO" id="GO:0009396">
    <property type="term" value="P:folic acid-containing compound biosynthetic process"/>
    <property type="evidence" value="ECO:0007669"/>
    <property type="project" value="InterPro"/>
</dbReference>
<keyword evidence="6" id="KW-1185">Reference proteome</keyword>
<evidence type="ECO:0000256" key="2">
    <source>
        <dbReference type="ARBA" id="ARBA00022679"/>
    </source>
</evidence>
<accession>A0A1I2V216</accession>
<protein>
    <recommendedName>
        <fullName evidence="1">aminodeoxychorismate synthase</fullName>
        <ecNumber evidence="1">2.6.1.85</ecNumber>
    </recommendedName>
</protein>
<dbReference type="STRING" id="1045558.SAMN05216175_11477"/>
<sequence>MQFFFHYKVHRVLKRISLSYKTSTIRYFERIRGMGNAVLLDSGKPDSERGRFDILVAAPLCQLSYQHGVLTGHNLPIDISTNQDPFSALEALYQYSRSSQTEAPTEKLTETHDELPFNGGLVGHFSYDLGRAVEDLPDQAINDTLLPEMHVGLYSWSIIIDHHTQTAWLNGSHLISATAFDKIAEQISKAAPHVNPAFQLTSGFASNLNETEYHQALAKIDDYIHAGDCYQVNLAQRFSATCSGDPWHAYQQLRTAAPTHYAAYFDTQHGAVLSLSPERFLATDKDGHVITQPIKGTRPRGTDPQKDQQLAEELRHSKKDQAENVMIVDLLRNDLSKACQPHSVKVPSLFAVESYKNVHHLVSTVIGTLEPDESPVSLLRHCFPGGSITGAPKIRSMQIIDELEPHRRSIYCGSIGYISTTGQMDTSITIRTLLVENNKIHCWAGGGIVADSISEMEYQETYDKVNNLLSTLTAL</sequence>